<dbReference type="InterPro" id="IPR001431">
    <property type="entry name" value="Pept_M16_Zn_BS"/>
</dbReference>
<evidence type="ECO:0008006" key="7">
    <source>
        <dbReference type="Google" id="ProtNLM"/>
    </source>
</evidence>
<dbReference type="InterPro" id="IPR050361">
    <property type="entry name" value="MPP/UQCRC_Complex"/>
</dbReference>
<comment type="caution">
    <text evidence="5">The sequence shown here is derived from an EMBL/GenBank/DDBJ whole genome shotgun (WGS) entry which is preliminary data.</text>
</comment>
<evidence type="ECO:0000256" key="2">
    <source>
        <dbReference type="RuleBase" id="RU004447"/>
    </source>
</evidence>
<name>A0A1G2FPD9_9BACT</name>
<dbReference type="EMBL" id="MHNF01000049">
    <property type="protein sequence ID" value="OGZ39662.1"/>
    <property type="molecule type" value="Genomic_DNA"/>
</dbReference>
<comment type="similarity">
    <text evidence="1 2">Belongs to the peptidase M16 family.</text>
</comment>
<evidence type="ECO:0000313" key="5">
    <source>
        <dbReference type="EMBL" id="OGZ39662.1"/>
    </source>
</evidence>
<proteinExistence type="inferred from homology"/>
<dbReference type="Gene3D" id="3.30.830.10">
    <property type="entry name" value="Metalloenzyme, LuxS/M16 peptidase-like"/>
    <property type="match status" value="2"/>
</dbReference>
<evidence type="ECO:0000313" key="6">
    <source>
        <dbReference type="Proteomes" id="UP000177126"/>
    </source>
</evidence>
<protein>
    <recommendedName>
        <fullName evidence="7">Peptidase M16</fullName>
    </recommendedName>
</protein>
<feature type="domain" description="Peptidase M16 C-terminal" evidence="4">
    <location>
        <begin position="168"/>
        <end position="339"/>
    </location>
</feature>
<dbReference type="InterPro" id="IPR011765">
    <property type="entry name" value="Pept_M16_N"/>
</dbReference>
<dbReference type="GO" id="GO:0006508">
    <property type="term" value="P:proteolysis"/>
    <property type="evidence" value="ECO:0007669"/>
    <property type="project" value="InterPro"/>
</dbReference>
<dbReference type="InterPro" id="IPR011249">
    <property type="entry name" value="Metalloenz_LuxS/M16"/>
</dbReference>
<evidence type="ECO:0000256" key="1">
    <source>
        <dbReference type="ARBA" id="ARBA00007261"/>
    </source>
</evidence>
<dbReference type="Pfam" id="PF00675">
    <property type="entry name" value="Peptidase_M16"/>
    <property type="match status" value="1"/>
</dbReference>
<accession>A0A1G2FPD9</accession>
<feature type="domain" description="Peptidase M16 N-terminal" evidence="3">
    <location>
        <begin position="14"/>
        <end position="160"/>
    </location>
</feature>
<organism evidence="5 6">
    <name type="scientific">Candidatus Portnoybacteria bacterium RIFCSPLOWO2_02_FULL_39_11</name>
    <dbReference type="NCBI Taxonomy" id="1802001"/>
    <lineage>
        <taxon>Bacteria</taxon>
        <taxon>Candidatus Portnoyibacteriota</taxon>
    </lineage>
</organism>
<dbReference type="PANTHER" id="PTHR11851">
    <property type="entry name" value="METALLOPROTEASE"/>
    <property type="match status" value="1"/>
</dbReference>
<dbReference type="GO" id="GO:0004222">
    <property type="term" value="F:metalloendopeptidase activity"/>
    <property type="evidence" value="ECO:0007669"/>
    <property type="project" value="InterPro"/>
</dbReference>
<reference evidence="5 6" key="1">
    <citation type="journal article" date="2016" name="Nat. Commun.">
        <title>Thousands of microbial genomes shed light on interconnected biogeochemical processes in an aquifer system.</title>
        <authorList>
            <person name="Anantharaman K."/>
            <person name="Brown C.T."/>
            <person name="Hug L.A."/>
            <person name="Sharon I."/>
            <person name="Castelle C.J."/>
            <person name="Probst A.J."/>
            <person name="Thomas B.C."/>
            <person name="Singh A."/>
            <person name="Wilkins M.J."/>
            <person name="Karaoz U."/>
            <person name="Brodie E.L."/>
            <person name="Williams K.H."/>
            <person name="Hubbard S.S."/>
            <person name="Banfield J.F."/>
        </authorList>
    </citation>
    <scope>NUCLEOTIDE SEQUENCE [LARGE SCALE GENOMIC DNA]</scope>
</reference>
<dbReference type="PANTHER" id="PTHR11851:SF49">
    <property type="entry name" value="MITOCHONDRIAL-PROCESSING PEPTIDASE SUBUNIT ALPHA"/>
    <property type="match status" value="1"/>
</dbReference>
<gene>
    <name evidence="5" type="ORF">A3B04_01415</name>
</gene>
<dbReference type="SUPFAM" id="SSF63411">
    <property type="entry name" value="LuxS/MPP-like metallohydrolase"/>
    <property type="match status" value="2"/>
</dbReference>
<dbReference type="Proteomes" id="UP000177126">
    <property type="component" value="Unassembled WGS sequence"/>
</dbReference>
<dbReference type="InterPro" id="IPR007863">
    <property type="entry name" value="Peptidase_M16_C"/>
</dbReference>
<dbReference type="GO" id="GO:0046872">
    <property type="term" value="F:metal ion binding"/>
    <property type="evidence" value="ECO:0007669"/>
    <property type="project" value="InterPro"/>
</dbReference>
<evidence type="ECO:0000259" key="4">
    <source>
        <dbReference type="Pfam" id="PF05193"/>
    </source>
</evidence>
<dbReference type="AlphaFoldDB" id="A0A1G2FPD9"/>
<dbReference type="PROSITE" id="PS00143">
    <property type="entry name" value="INSULINASE"/>
    <property type="match status" value="1"/>
</dbReference>
<evidence type="ECO:0000259" key="3">
    <source>
        <dbReference type="Pfam" id="PF00675"/>
    </source>
</evidence>
<dbReference type="Pfam" id="PF05193">
    <property type="entry name" value="Peptidase_M16_C"/>
    <property type="match status" value="1"/>
</dbReference>
<sequence length="420" mass="47442">MFKKITLPNGLRLVTAAMPGSQSTTVLVLFGAGSKYETKTNNGISHFLEHMFFKGTKKRPTTLALSEFLDRVGGEYNAFTAQEMTGYYAKVAPEYVDMALDWVSDILLNSKFDAKEIAKERGVITEEYNMYLDNPARYVGDLWEQLLYGDQPAGWQIIGTKDNIAKMARQNFLDYFSAHYQTKNAVICLAGKVDKDIEKKVVKYFSGLKRGEGRPKLAVRETQKNPAAFAHYKTTDQTHLRLGVRAYDMFHKDRYALMVLSAILGGMMSSRLWISVREKKGLAYYVRCAAENYTDSGFLVTQAGVANNKVAEAIAAILVEYRKICEQKINAAEINKAKEWLQGSLRLGLETSDEMASWIGVQELLRKEILTPEQIFSKIKAVSAQDLQRVARDIFQPAKLNLALIGPFKEKERFEKLLCI</sequence>